<evidence type="ECO:0000256" key="2">
    <source>
        <dbReference type="ARBA" id="ARBA00023002"/>
    </source>
</evidence>
<keyword evidence="2" id="KW-0560">Oxidoreductase</keyword>
<gene>
    <name evidence="3" type="ORF">HEB94_000050</name>
</gene>
<organism evidence="3 4">
    <name type="scientific">Actinopolymorpha pittospori</name>
    <dbReference type="NCBI Taxonomy" id="648752"/>
    <lineage>
        <taxon>Bacteria</taxon>
        <taxon>Bacillati</taxon>
        <taxon>Actinomycetota</taxon>
        <taxon>Actinomycetes</taxon>
        <taxon>Propionibacteriales</taxon>
        <taxon>Actinopolymorphaceae</taxon>
        <taxon>Actinopolymorpha</taxon>
    </lineage>
</organism>
<dbReference type="Pfam" id="PF00106">
    <property type="entry name" value="adh_short"/>
    <property type="match status" value="1"/>
</dbReference>
<evidence type="ECO:0000313" key="3">
    <source>
        <dbReference type="EMBL" id="MBE1603202.1"/>
    </source>
</evidence>
<dbReference type="PANTHER" id="PTHR43669:SF3">
    <property type="entry name" value="ALCOHOL DEHYDROGENASE, PUTATIVE (AFU_ORTHOLOGUE AFUA_3G03445)-RELATED"/>
    <property type="match status" value="1"/>
</dbReference>
<evidence type="ECO:0000313" key="4">
    <source>
        <dbReference type="Proteomes" id="UP000638648"/>
    </source>
</evidence>
<comment type="caution">
    <text evidence="3">The sequence shown here is derived from an EMBL/GenBank/DDBJ whole genome shotgun (WGS) entry which is preliminary data.</text>
</comment>
<dbReference type="InterPro" id="IPR002347">
    <property type="entry name" value="SDR_fam"/>
</dbReference>
<keyword evidence="4" id="KW-1185">Reference proteome</keyword>
<name>A0A927MNH6_9ACTN</name>
<protein>
    <submittedName>
        <fullName evidence="3">NAD(P)-dependent dehydrogenase (Short-subunit alcohol dehydrogenase family)</fullName>
    </submittedName>
</protein>
<dbReference type="RefSeq" id="WP_192748083.1">
    <property type="nucleotide sequence ID" value="NZ_BAABJL010000055.1"/>
</dbReference>
<dbReference type="EMBL" id="JADBEM010000001">
    <property type="protein sequence ID" value="MBE1603202.1"/>
    <property type="molecule type" value="Genomic_DNA"/>
</dbReference>
<comment type="similarity">
    <text evidence="1">Belongs to the short-chain dehydrogenases/reductases (SDR) family.</text>
</comment>
<dbReference type="PANTHER" id="PTHR43669">
    <property type="entry name" value="5-KETO-D-GLUCONATE 5-REDUCTASE"/>
    <property type="match status" value="1"/>
</dbReference>
<dbReference type="GO" id="GO:0016491">
    <property type="term" value="F:oxidoreductase activity"/>
    <property type="evidence" value="ECO:0007669"/>
    <property type="project" value="UniProtKB-KW"/>
</dbReference>
<dbReference type="SUPFAM" id="SSF51735">
    <property type="entry name" value="NAD(P)-binding Rossmann-fold domains"/>
    <property type="match status" value="1"/>
</dbReference>
<sequence>MELANRVIVVTDGGAGAGQALVARFARERPSRIAVVDRDGAAARAVADRVGGSAIVADLTSEAEAARVIRQIEARHGAIDLFCANGGVAAPVEGGKAQHGGRERWHILGVLYHGPGDRLTFLRRVVETPRIGGPGEGDRRLLGPGGRALDPARVADIVVTGLRANRFLVLTRPESKERALLRVTHPDGCPD</sequence>
<evidence type="ECO:0000256" key="1">
    <source>
        <dbReference type="ARBA" id="ARBA00006484"/>
    </source>
</evidence>
<dbReference type="InterPro" id="IPR036291">
    <property type="entry name" value="NAD(P)-bd_dom_sf"/>
</dbReference>
<dbReference type="AlphaFoldDB" id="A0A927MNH6"/>
<reference evidence="3" key="1">
    <citation type="submission" date="2020-10" db="EMBL/GenBank/DDBJ databases">
        <title>Sequencing the genomes of 1000 actinobacteria strains.</title>
        <authorList>
            <person name="Klenk H.-P."/>
        </authorList>
    </citation>
    <scope>NUCLEOTIDE SEQUENCE</scope>
    <source>
        <strain evidence="3">DSM 45354</strain>
    </source>
</reference>
<dbReference type="Gene3D" id="3.40.50.720">
    <property type="entry name" value="NAD(P)-binding Rossmann-like Domain"/>
    <property type="match status" value="1"/>
</dbReference>
<accession>A0A927MNH6</accession>
<proteinExistence type="inferred from homology"/>
<dbReference type="Proteomes" id="UP000638648">
    <property type="component" value="Unassembled WGS sequence"/>
</dbReference>